<evidence type="ECO:0000313" key="7">
    <source>
        <dbReference type="EMBL" id="MET1754141.1"/>
    </source>
</evidence>
<accession>A0ABV2CX04</accession>
<name>A0ABV2CX04_9SPHN</name>
<dbReference type="PANTHER" id="PTHR23427">
    <property type="entry name" value="SURFEIT LOCUS PROTEIN"/>
    <property type="match status" value="1"/>
</dbReference>
<dbReference type="Proteomes" id="UP001548713">
    <property type="component" value="Unassembled WGS sequence"/>
</dbReference>
<protein>
    <recommendedName>
        <fullName evidence="6">SURF1-like protein</fullName>
    </recommendedName>
</protein>
<keyword evidence="5 6" id="KW-0472">Membrane</keyword>
<dbReference type="EMBL" id="JBEWLY010000004">
    <property type="protein sequence ID" value="MET1754141.1"/>
    <property type="molecule type" value="Genomic_DNA"/>
</dbReference>
<comment type="caution">
    <text evidence="7">The sequence shown here is derived from an EMBL/GenBank/DDBJ whole genome shotgun (WGS) entry which is preliminary data.</text>
</comment>
<gene>
    <name evidence="7" type="ORF">ABVV53_01470</name>
</gene>
<evidence type="ECO:0000313" key="8">
    <source>
        <dbReference type="Proteomes" id="UP001548713"/>
    </source>
</evidence>
<evidence type="ECO:0000256" key="6">
    <source>
        <dbReference type="RuleBase" id="RU363076"/>
    </source>
</evidence>
<keyword evidence="4 6" id="KW-1133">Transmembrane helix</keyword>
<reference evidence="7 8" key="1">
    <citation type="submission" date="2024-07" db="EMBL/GenBank/DDBJ databases">
        <title>Novosphingobium kalidii RD2P27.</title>
        <authorList>
            <person name="Sun J.-Q."/>
        </authorList>
    </citation>
    <scope>NUCLEOTIDE SEQUENCE [LARGE SCALE GENOMIC DNA]</scope>
    <source>
        <strain evidence="7 8">RD2P27</strain>
    </source>
</reference>
<comment type="similarity">
    <text evidence="2 6">Belongs to the SURF1 family.</text>
</comment>
<evidence type="ECO:0000256" key="2">
    <source>
        <dbReference type="ARBA" id="ARBA00007165"/>
    </source>
</evidence>
<evidence type="ECO:0000256" key="4">
    <source>
        <dbReference type="ARBA" id="ARBA00022989"/>
    </source>
</evidence>
<sequence length="238" mass="25965">MIPGGGKRAFLLGLCLLASVLFSGLGVWQLERRAWKLDLIERVEARIHAPPVAPPEPGTWASLSPADVEYRWVRVTGTLLHDRATLVDALTELGPGAWLVTPLRTAQGIVLINRGFVPHDWKAQSNSAAGQEAAEVTITGLLRLSEPDGRILRPNRPAEERWFSRDVPAIARARGLTNVAPFFVDAEATGSAMGYPRGGLTVVQFRNTHLIYALTWFGLAALSITGLVLLLLPAQKRR</sequence>
<keyword evidence="3 6" id="KW-0812">Transmembrane</keyword>
<dbReference type="CDD" id="cd06662">
    <property type="entry name" value="SURF1"/>
    <property type="match status" value="1"/>
</dbReference>
<dbReference type="PROSITE" id="PS50895">
    <property type="entry name" value="SURF1"/>
    <property type="match status" value="1"/>
</dbReference>
<comment type="caution">
    <text evidence="6">Lacks conserved residue(s) required for the propagation of feature annotation.</text>
</comment>
<evidence type="ECO:0000256" key="1">
    <source>
        <dbReference type="ARBA" id="ARBA00004370"/>
    </source>
</evidence>
<dbReference type="InterPro" id="IPR045214">
    <property type="entry name" value="Surf1/Surf4"/>
</dbReference>
<proteinExistence type="inferred from homology"/>
<dbReference type="Pfam" id="PF02104">
    <property type="entry name" value="SURF1"/>
    <property type="match status" value="1"/>
</dbReference>
<keyword evidence="6" id="KW-1003">Cell membrane</keyword>
<comment type="subcellular location">
    <subcellularLocation>
        <location evidence="6">Cell membrane</location>
        <topology evidence="6">Multi-pass membrane protein</topology>
    </subcellularLocation>
    <subcellularLocation>
        <location evidence="1">Membrane</location>
    </subcellularLocation>
</comment>
<organism evidence="7 8">
    <name type="scientific">Novosphingobium kalidii</name>
    <dbReference type="NCBI Taxonomy" id="3230299"/>
    <lineage>
        <taxon>Bacteria</taxon>
        <taxon>Pseudomonadati</taxon>
        <taxon>Pseudomonadota</taxon>
        <taxon>Alphaproteobacteria</taxon>
        <taxon>Sphingomonadales</taxon>
        <taxon>Sphingomonadaceae</taxon>
        <taxon>Novosphingobium</taxon>
    </lineage>
</organism>
<dbReference type="InterPro" id="IPR002994">
    <property type="entry name" value="Surf1/Shy1"/>
</dbReference>
<dbReference type="PANTHER" id="PTHR23427:SF2">
    <property type="entry name" value="SURFEIT LOCUS PROTEIN 1"/>
    <property type="match status" value="1"/>
</dbReference>
<dbReference type="RefSeq" id="WP_353982541.1">
    <property type="nucleotide sequence ID" value="NZ_JBEWLY010000004.1"/>
</dbReference>
<keyword evidence="8" id="KW-1185">Reference proteome</keyword>
<evidence type="ECO:0000256" key="3">
    <source>
        <dbReference type="ARBA" id="ARBA00022692"/>
    </source>
</evidence>
<feature type="transmembrane region" description="Helical" evidence="6">
    <location>
        <begin position="210"/>
        <end position="232"/>
    </location>
</feature>
<evidence type="ECO:0000256" key="5">
    <source>
        <dbReference type="ARBA" id="ARBA00023136"/>
    </source>
</evidence>